<gene>
    <name evidence="11" type="ORF">P5673_028724</name>
</gene>
<comment type="caution">
    <text evidence="11">The sequence shown here is derived from an EMBL/GenBank/DDBJ whole genome shotgun (WGS) entry which is preliminary data.</text>
</comment>
<accession>A0AAD9PWU9</accession>
<keyword evidence="6 8" id="KW-0472">Membrane</keyword>
<feature type="transmembrane region" description="Helical" evidence="8">
    <location>
        <begin position="1141"/>
        <end position="1161"/>
    </location>
</feature>
<dbReference type="SMART" id="SM00228">
    <property type="entry name" value="PDZ"/>
    <property type="match status" value="3"/>
</dbReference>
<feature type="transmembrane region" description="Helical" evidence="8">
    <location>
        <begin position="732"/>
        <end position="750"/>
    </location>
</feature>
<keyword evidence="3" id="KW-1003">Cell membrane</keyword>
<evidence type="ECO:0000313" key="11">
    <source>
        <dbReference type="EMBL" id="KAK2550526.1"/>
    </source>
</evidence>
<feature type="domain" description="PDZ" evidence="10">
    <location>
        <begin position="51"/>
        <end position="125"/>
    </location>
</feature>
<keyword evidence="5 8" id="KW-1133">Transmembrane helix</keyword>
<evidence type="ECO:0000256" key="6">
    <source>
        <dbReference type="ARBA" id="ARBA00023136"/>
    </source>
</evidence>
<dbReference type="GO" id="GO:0046983">
    <property type="term" value="F:protein dimerization activity"/>
    <property type="evidence" value="ECO:0007669"/>
    <property type="project" value="InterPro"/>
</dbReference>
<dbReference type="PANTHER" id="PTHR12308:SF84">
    <property type="entry name" value="ANOCTAMIN"/>
    <property type="match status" value="1"/>
</dbReference>
<feature type="transmembrane region" description="Helical" evidence="8">
    <location>
        <begin position="1011"/>
        <end position="1034"/>
    </location>
</feature>
<dbReference type="GO" id="GO:0005254">
    <property type="term" value="F:chloride channel activity"/>
    <property type="evidence" value="ECO:0007669"/>
    <property type="project" value="TreeGrafter"/>
</dbReference>
<name>A0AAD9PWU9_ACRCE</name>
<comment type="similarity">
    <text evidence="2 8">Belongs to the anoctamin family.</text>
</comment>
<feature type="region of interest" description="Disordered" evidence="9">
    <location>
        <begin position="1"/>
        <end position="49"/>
    </location>
</feature>
<evidence type="ECO:0000256" key="7">
    <source>
        <dbReference type="ARBA" id="ARBA00023180"/>
    </source>
</evidence>
<evidence type="ECO:0000313" key="12">
    <source>
        <dbReference type="Proteomes" id="UP001249851"/>
    </source>
</evidence>
<evidence type="ECO:0000256" key="8">
    <source>
        <dbReference type="RuleBase" id="RU280814"/>
    </source>
</evidence>
<evidence type="ECO:0000256" key="9">
    <source>
        <dbReference type="SAM" id="MobiDB-lite"/>
    </source>
</evidence>
<protein>
    <recommendedName>
        <fullName evidence="8">Anoctamin</fullName>
    </recommendedName>
</protein>
<evidence type="ECO:0000256" key="4">
    <source>
        <dbReference type="ARBA" id="ARBA00022692"/>
    </source>
</evidence>
<dbReference type="EMBL" id="JARQWQ010000109">
    <property type="protein sequence ID" value="KAK2550526.1"/>
    <property type="molecule type" value="Genomic_DNA"/>
</dbReference>
<evidence type="ECO:0000256" key="5">
    <source>
        <dbReference type="ARBA" id="ARBA00022989"/>
    </source>
</evidence>
<evidence type="ECO:0000259" key="10">
    <source>
        <dbReference type="PROSITE" id="PS50106"/>
    </source>
</evidence>
<proteinExistence type="inferred from homology"/>
<organism evidence="11 12">
    <name type="scientific">Acropora cervicornis</name>
    <name type="common">Staghorn coral</name>
    <dbReference type="NCBI Taxonomy" id="6130"/>
    <lineage>
        <taxon>Eukaryota</taxon>
        <taxon>Metazoa</taxon>
        <taxon>Cnidaria</taxon>
        <taxon>Anthozoa</taxon>
        <taxon>Hexacorallia</taxon>
        <taxon>Scleractinia</taxon>
        <taxon>Astrocoeniina</taxon>
        <taxon>Acroporidae</taxon>
        <taxon>Acropora</taxon>
    </lineage>
</organism>
<dbReference type="InterPro" id="IPR001478">
    <property type="entry name" value="PDZ"/>
</dbReference>
<dbReference type="InterPro" id="IPR007632">
    <property type="entry name" value="Anoctamin"/>
</dbReference>
<comment type="subcellular location">
    <subcellularLocation>
        <location evidence="1">Cell membrane</location>
        <topology evidence="1">Multi-pass membrane protein</topology>
    </subcellularLocation>
    <subcellularLocation>
        <location evidence="8">Membrane</location>
        <topology evidence="8">Multi-pass membrane protein</topology>
    </subcellularLocation>
</comment>
<dbReference type="Pfam" id="PF16178">
    <property type="entry name" value="Anoct_dimer"/>
    <property type="match status" value="1"/>
</dbReference>
<evidence type="ECO:0000256" key="2">
    <source>
        <dbReference type="ARBA" id="ARBA00009671"/>
    </source>
</evidence>
<dbReference type="AlphaFoldDB" id="A0AAD9PWU9"/>
<feature type="domain" description="PDZ" evidence="10">
    <location>
        <begin position="155"/>
        <end position="244"/>
    </location>
</feature>
<dbReference type="Pfam" id="PF00595">
    <property type="entry name" value="PDZ"/>
    <property type="match status" value="3"/>
</dbReference>
<keyword evidence="7" id="KW-0325">Glycoprotein</keyword>
<feature type="transmembrane region" description="Helical" evidence="8">
    <location>
        <begin position="894"/>
        <end position="915"/>
    </location>
</feature>
<feature type="domain" description="PDZ" evidence="10">
    <location>
        <begin position="265"/>
        <end position="353"/>
    </location>
</feature>
<dbReference type="SUPFAM" id="SSF50156">
    <property type="entry name" value="PDZ domain-like"/>
    <property type="match status" value="3"/>
</dbReference>
<feature type="compositionally biased region" description="Polar residues" evidence="9">
    <location>
        <begin position="36"/>
        <end position="49"/>
    </location>
</feature>
<dbReference type="InterPro" id="IPR032394">
    <property type="entry name" value="Anoct_dimer"/>
</dbReference>
<evidence type="ECO:0000256" key="3">
    <source>
        <dbReference type="ARBA" id="ARBA00022475"/>
    </source>
</evidence>
<feature type="transmembrane region" description="Helical" evidence="8">
    <location>
        <begin position="1062"/>
        <end position="1086"/>
    </location>
</feature>
<feature type="transmembrane region" description="Helical" evidence="8">
    <location>
        <begin position="810"/>
        <end position="835"/>
    </location>
</feature>
<dbReference type="CDD" id="cd00136">
    <property type="entry name" value="PDZ_canonical"/>
    <property type="match status" value="2"/>
</dbReference>
<dbReference type="Pfam" id="PF04547">
    <property type="entry name" value="Anoctamin"/>
    <property type="match status" value="1"/>
</dbReference>
<dbReference type="PROSITE" id="PS50106">
    <property type="entry name" value="PDZ"/>
    <property type="match status" value="3"/>
</dbReference>
<comment type="caution">
    <text evidence="8">Lacks conserved residue(s) required for the propagation of feature annotation.</text>
</comment>
<keyword evidence="4 8" id="KW-0812">Transmembrane</keyword>
<dbReference type="GO" id="GO:0005886">
    <property type="term" value="C:plasma membrane"/>
    <property type="evidence" value="ECO:0007669"/>
    <property type="project" value="UniProtKB-SubCell"/>
</dbReference>
<sequence>MADEEASPLAREPQDEPEIDLNPALEPEADLESPPASETVSAEQESMETVTVSLTKKKDGYGFNVKGGRDKPFREGDPFIYITRLRHGAAAERDGRLSPGDRILEINGVDVRDITHNEALDLVRKGKGGRLKLVVQKRAIQLTEEDDSPSDGVIRIELHREKKGKGLGFNIRGGKDSPYIPGDPSIYVTRIDSDGMAAKDGRLSVGDKLIEINNVNVENSTVDRAVDLIQSKKKPVLLVEKRALQQVVKTVREGAVDAQRGGEAAIELYKDPEYGLGFNIRGGNDANYLRGHPGIFVTSIKPGSSADRDGRLKIGDRILEINGVDVRSVPQDAAVQLVQRSVDKVKLLVEKNAEQLFKNSEFYSLSDFDEIDMSGEAGCFFRDQKRRIDFVLVYEVLDGHDTPKYILRHRKKYMNNLQKSQLEFEEEKSRTKKGTLYFIKVHVPWEVMLFYAEELNFKGPLKQREDGQRINWSERIFKKLHIPNVFKDDVPNQPPDYFTATFKANKLHNNSQYLSCHKPMFRFAGSDNPDTYFKDTERTRVANEILETAVYGSRQKGEIGISRLVEEGVYCAAYPLHVGPAELPSDWGKNPDGPEEERLNQRQVLREYWARWGKWLKYQPLDHVREYFGEKIGIYFGWLGQYTAWLIMPSIVGLAVFLYGYLTIDTSENTASEICNSPNWTFVMCPLCEEELGCGVWDLKTSCSRARNDLDQDQRSRMARIMTSYLFDNPATVAYAVFVSFWAVFFLEYWKRKEITLAYQWDVLGFEEEEERPRPTFAALAPAVERNPVTGLLEPHFPPEKRFPRVVSGIAIIVCMVSLVVLFMVGVIVYKLLVIHPLYKNPQFQQYAATIVSVTGSIMNLIIIMILSKVYEKLAHVLNHWEMHRTQTEYEDNLTLKVFIFQFMNFFSSIFYIAFFKGKLVGYPGNYTTLLGLRTEQCSPGGCLMELAQQLAVIMVGKQIIGNIQEVVVPEIKKFMKKRGMELTGNEVKPRWELDYDLLENEGLFGEYLEMVIQFGFITIFVAAFPLAPFFALANNIFEIRIDSDKIVNDCRRPVAHRAQDIGIWFTILSSVAKLAVISNAFLIAFTSQFLPKLLYRGSVSTDGSLQGFTNFSLAWAPENSTSQPCRYIDFRDPDGTLKKFYWHLVTLKLAFVIMFEHIIFSVSHLIDMLVPDIPGGLDETIKREAYQAKQIMSEHHGYMGASYSSDDYLLELEA</sequence>
<keyword evidence="12" id="KW-1185">Reference proteome</keyword>
<reference evidence="11" key="1">
    <citation type="journal article" date="2023" name="G3 (Bethesda)">
        <title>Whole genome assembly and annotation of the endangered Caribbean coral Acropora cervicornis.</title>
        <authorList>
            <person name="Selwyn J.D."/>
            <person name="Vollmer S.V."/>
        </authorList>
    </citation>
    <scope>NUCLEOTIDE SEQUENCE</scope>
    <source>
        <strain evidence="11">K2</strain>
    </source>
</reference>
<reference evidence="11" key="2">
    <citation type="journal article" date="2023" name="Science">
        <title>Genomic signatures of disease resistance in endangered staghorn corals.</title>
        <authorList>
            <person name="Vollmer S.V."/>
            <person name="Selwyn J.D."/>
            <person name="Despard B.A."/>
            <person name="Roesel C.L."/>
        </authorList>
    </citation>
    <scope>NUCLEOTIDE SEQUENCE</scope>
    <source>
        <strain evidence="11">K2</strain>
    </source>
</reference>
<evidence type="ECO:0000256" key="1">
    <source>
        <dbReference type="ARBA" id="ARBA00004651"/>
    </source>
</evidence>
<dbReference type="PANTHER" id="PTHR12308">
    <property type="entry name" value="ANOCTAMIN"/>
    <property type="match status" value="1"/>
</dbReference>
<dbReference type="InterPro" id="IPR036034">
    <property type="entry name" value="PDZ_sf"/>
</dbReference>
<feature type="transmembrane region" description="Helical" evidence="8">
    <location>
        <begin position="847"/>
        <end position="867"/>
    </location>
</feature>
<dbReference type="Proteomes" id="UP001249851">
    <property type="component" value="Unassembled WGS sequence"/>
</dbReference>
<dbReference type="Gene3D" id="2.30.42.10">
    <property type="match status" value="3"/>
</dbReference>
<dbReference type="InterPro" id="IPR049452">
    <property type="entry name" value="Anoctamin_TM"/>
</dbReference>